<keyword evidence="1" id="KW-0614">Plasmid</keyword>
<evidence type="ECO:0000313" key="1">
    <source>
        <dbReference type="EMBL" id="AAY60202.1"/>
    </source>
</evidence>
<dbReference type="EMBL" id="CP000040">
    <property type="protein sequence ID" value="AAY60202.1"/>
    <property type="molecule type" value="Genomic_DNA"/>
</dbReference>
<sequence length="61" mass="7290">MQMILLGISYVLTIVKIPHHQQSFFGIMKKRTWKKQYILFAQHLQNCLLVYVISKKKIEVN</sequence>
<dbReference type="AlphaFoldDB" id="Q4V255"/>
<organism evidence="1 2">
    <name type="scientific">Bacillus cereus (strain ZK / E33L)</name>
    <dbReference type="NCBI Taxonomy" id="288681"/>
    <lineage>
        <taxon>Bacteria</taxon>
        <taxon>Bacillati</taxon>
        <taxon>Bacillota</taxon>
        <taxon>Bacilli</taxon>
        <taxon>Bacillales</taxon>
        <taxon>Bacillaceae</taxon>
        <taxon>Bacillus</taxon>
        <taxon>Bacillus cereus group</taxon>
    </lineage>
</organism>
<geneLocation type="plasmid" evidence="1 2">
    <name>pE33L466</name>
</geneLocation>
<dbReference type="Proteomes" id="UP000002612">
    <property type="component" value="Plasmid pE33L466"/>
</dbReference>
<proteinExistence type="predicted"/>
<accession>Q4V255</accession>
<protein>
    <submittedName>
        <fullName evidence="1">Uncharacterized protein</fullName>
    </submittedName>
</protein>
<name>Q4V255_BACCZ</name>
<gene>
    <name evidence="1" type="ordered locus">pE33L466_0031</name>
</gene>
<reference evidence="2" key="1">
    <citation type="journal article" date="2006" name="J. Bacteriol.">
        <title>Pathogenomic sequence analysis of Bacillus cereus and Bacillus thuringiensis isolates closely related to Bacillus anthracis.</title>
        <authorList>
            <person name="Han C.S."/>
            <person name="Xie G."/>
            <person name="Challacombe J.F."/>
            <person name="Altherr M.R."/>
            <person name="Bhotika S.S."/>
            <person name="Brown N."/>
            <person name="Bruce D."/>
            <person name="Campbell C.S."/>
            <person name="Campbell M.L."/>
            <person name="Chen J."/>
            <person name="Chertkov O."/>
            <person name="Cleland C."/>
            <person name="Dimitrijevic M."/>
            <person name="Doggett N.A."/>
            <person name="Fawcett J.J."/>
            <person name="Glavina T."/>
            <person name="Goodwin L.A."/>
            <person name="Green L.D."/>
            <person name="Hill K.K."/>
            <person name="Hitchcock P."/>
            <person name="Jackson P.J."/>
            <person name="Keim P."/>
            <person name="Kewalramani A.R."/>
            <person name="Longmire J."/>
            <person name="Lucas S."/>
            <person name="Malfatti S."/>
            <person name="McMurry K."/>
            <person name="Meincke L.J."/>
            <person name="Misra M."/>
            <person name="Moseman B.L."/>
            <person name="Mundt M."/>
            <person name="Munk A.C."/>
            <person name="Okinaka R.T."/>
            <person name="Parson-Quintana B."/>
            <person name="Reilly L.P."/>
            <person name="Richardson P."/>
            <person name="Robinson D.L."/>
            <person name="Rubin E."/>
            <person name="Saunders E."/>
            <person name="Tapia R."/>
            <person name="Tesmer J.G."/>
            <person name="Thayer N."/>
            <person name="Thompson L.S."/>
            <person name="Tice H."/>
            <person name="Ticknor L.O."/>
            <person name="Wills P.L."/>
            <person name="Brettin T.S."/>
            <person name="Gilna P."/>
        </authorList>
    </citation>
    <scope>NUCLEOTIDE SEQUENCE [LARGE SCALE GENOMIC DNA]</scope>
    <source>
        <strain evidence="2">ZK / E33L</strain>
        <plasmid evidence="2">pE33L466</plasmid>
    </source>
</reference>
<evidence type="ECO:0000313" key="2">
    <source>
        <dbReference type="Proteomes" id="UP000002612"/>
    </source>
</evidence>
<dbReference type="KEGG" id="bcz:pE33L466_0031"/>